<dbReference type="InterPro" id="IPR000560">
    <property type="entry name" value="His_Pase_clade-2"/>
</dbReference>
<keyword evidence="2" id="KW-0378">Hydrolase</keyword>
<protein>
    <submittedName>
        <fullName evidence="4">Counting factor 60</fullName>
    </submittedName>
</protein>
<dbReference type="PANTHER" id="PTHR11567">
    <property type="entry name" value="ACID PHOSPHATASE-RELATED"/>
    <property type="match status" value="1"/>
</dbReference>
<dbReference type="PROSITE" id="PS00616">
    <property type="entry name" value="HIS_ACID_PHOSPHAT_1"/>
    <property type="match status" value="1"/>
</dbReference>
<keyword evidence="5" id="KW-1185">Reference proteome</keyword>
<dbReference type="CDD" id="cd07061">
    <property type="entry name" value="HP_HAP_like"/>
    <property type="match status" value="1"/>
</dbReference>
<sequence>MKSVLIVSTLSIIGYANGVSTGGSNRSPVNSVFSDSFNKIYNSLNDYSGVYDYCQANFIDASTYTPLKNSELISVQMVARHGDRAPFFFIENEGDLYNFCNLSKYNSILRPMTSTMVNSTTDRLVEGSLAEMPTTDKCIAGGLTEKGGLMSLDLGKAIRSVYVDKLGFLNPTLRNPNQLKVRINSLERSLQSANFFLSGLYPVTGNDTDVIINSFYLPAEKEDMFDNFSACPKAQYFSDVIQASDEYKEYLSQNPEYISFMNTLFSTDTKDPVFVRTRAVYLDLLQTRVCHNLPKPCNTKGECATDDMYKAFRAGMNWEYIFQKTMSQHSPEYNIVLQGFFVSDFKRDLEEAVRNSKGRRNHRKRSPKFYLYSARDSAINDIVFTLLGDTPETFLPPHSSNLLVEAWKNKSSGKLSVRVIYNNKVLRVLGEDGSSEPWCDMNSCDYSTFIDFLSKRQITDPATQCAI</sequence>
<accession>A0A1R1XBG7</accession>
<dbReference type="GO" id="GO:0016791">
    <property type="term" value="F:phosphatase activity"/>
    <property type="evidence" value="ECO:0007669"/>
    <property type="project" value="TreeGrafter"/>
</dbReference>
<evidence type="ECO:0000313" key="4">
    <source>
        <dbReference type="EMBL" id="OMJ11948.1"/>
    </source>
</evidence>
<dbReference type="Gene3D" id="3.40.50.1240">
    <property type="entry name" value="Phosphoglycerate mutase-like"/>
    <property type="match status" value="1"/>
</dbReference>
<dbReference type="Pfam" id="PF00328">
    <property type="entry name" value="His_Phos_2"/>
    <property type="match status" value="1"/>
</dbReference>
<evidence type="ECO:0000256" key="2">
    <source>
        <dbReference type="ARBA" id="ARBA00022801"/>
    </source>
</evidence>
<dbReference type="InterPro" id="IPR029033">
    <property type="entry name" value="His_PPase_superfam"/>
</dbReference>
<dbReference type="PANTHER" id="PTHR11567:SF110">
    <property type="entry name" value="2-PHOSPHOXYLOSE PHOSPHATASE 1"/>
    <property type="match status" value="1"/>
</dbReference>
<dbReference type="InterPro" id="IPR033379">
    <property type="entry name" value="Acid_Pase_AS"/>
</dbReference>
<organism evidence="4 5">
    <name type="scientific">Smittium culicis</name>
    <dbReference type="NCBI Taxonomy" id="133412"/>
    <lineage>
        <taxon>Eukaryota</taxon>
        <taxon>Fungi</taxon>
        <taxon>Fungi incertae sedis</taxon>
        <taxon>Zoopagomycota</taxon>
        <taxon>Kickxellomycotina</taxon>
        <taxon>Harpellomycetes</taxon>
        <taxon>Harpellales</taxon>
        <taxon>Legeriomycetaceae</taxon>
        <taxon>Smittium</taxon>
    </lineage>
</organism>
<dbReference type="Proteomes" id="UP000187283">
    <property type="component" value="Unassembled WGS sequence"/>
</dbReference>
<comment type="caution">
    <text evidence="4">The sequence shown here is derived from an EMBL/GenBank/DDBJ whole genome shotgun (WGS) entry which is preliminary data.</text>
</comment>
<dbReference type="EMBL" id="LSSN01004200">
    <property type="protein sequence ID" value="OMJ11948.1"/>
    <property type="molecule type" value="Genomic_DNA"/>
</dbReference>
<comment type="similarity">
    <text evidence="1">Belongs to the histidine acid phosphatase family.</text>
</comment>
<evidence type="ECO:0000313" key="5">
    <source>
        <dbReference type="Proteomes" id="UP000187283"/>
    </source>
</evidence>
<dbReference type="AlphaFoldDB" id="A0A1R1XBG7"/>
<dbReference type="SUPFAM" id="SSF53254">
    <property type="entry name" value="Phosphoglycerate mutase-like"/>
    <property type="match status" value="1"/>
</dbReference>
<dbReference type="InterPro" id="IPR050645">
    <property type="entry name" value="Histidine_acid_phosphatase"/>
</dbReference>
<name>A0A1R1XBG7_9FUNG</name>
<proteinExistence type="inferred from homology"/>
<dbReference type="OrthoDB" id="10257284at2759"/>
<evidence type="ECO:0000256" key="3">
    <source>
        <dbReference type="SAM" id="SignalP"/>
    </source>
</evidence>
<feature type="chain" id="PRO_5012458388" evidence="3">
    <location>
        <begin position="19"/>
        <end position="467"/>
    </location>
</feature>
<evidence type="ECO:0000256" key="1">
    <source>
        <dbReference type="ARBA" id="ARBA00005375"/>
    </source>
</evidence>
<feature type="signal peptide" evidence="3">
    <location>
        <begin position="1"/>
        <end position="18"/>
    </location>
</feature>
<reference evidence="4 5" key="1">
    <citation type="submission" date="2017-01" db="EMBL/GenBank/DDBJ databases">
        <authorList>
            <person name="Mah S.A."/>
            <person name="Swanson W.J."/>
            <person name="Moy G.W."/>
            <person name="Vacquier V.D."/>
        </authorList>
    </citation>
    <scope>NUCLEOTIDE SEQUENCE [LARGE SCALE GENOMIC DNA]</scope>
    <source>
        <strain evidence="4 5">GSMNP</strain>
    </source>
</reference>
<gene>
    <name evidence="4" type="ORF">AYI70_g9395</name>
</gene>
<keyword evidence="3" id="KW-0732">Signal</keyword>